<evidence type="ECO:0000256" key="7">
    <source>
        <dbReference type="ARBA" id="ARBA00038093"/>
    </source>
</evidence>
<feature type="domain" description="PIN" evidence="8">
    <location>
        <begin position="5"/>
        <end position="119"/>
    </location>
</feature>
<evidence type="ECO:0000256" key="2">
    <source>
        <dbReference type="ARBA" id="ARBA00022649"/>
    </source>
</evidence>
<evidence type="ECO:0000313" key="10">
    <source>
        <dbReference type="Proteomes" id="UP000635726"/>
    </source>
</evidence>
<dbReference type="AlphaFoldDB" id="A0A917UR71"/>
<evidence type="ECO:0000256" key="6">
    <source>
        <dbReference type="ARBA" id="ARBA00022842"/>
    </source>
</evidence>
<dbReference type="EMBL" id="BMOE01000007">
    <property type="protein sequence ID" value="GGJ78399.1"/>
    <property type="molecule type" value="Genomic_DNA"/>
</dbReference>
<proteinExistence type="inferred from homology"/>
<dbReference type="InterPro" id="IPR050556">
    <property type="entry name" value="Type_II_TA_system_RNase"/>
</dbReference>
<name>A0A917UR71_9DEIO</name>
<gene>
    <name evidence="9" type="ORF">GCM10008939_22890</name>
</gene>
<evidence type="ECO:0000259" key="8">
    <source>
        <dbReference type="Pfam" id="PF01850"/>
    </source>
</evidence>
<dbReference type="GO" id="GO:0004518">
    <property type="term" value="F:nuclease activity"/>
    <property type="evidence" value="ECO:0007669"/>
    <property type="project" value="UniProtKB-KW"/>
</dbReference>
<dbReference type="InterPro" id="IPR029060">
    <property type="entry name" value="PIN-like_dom_sf"/>
</dbReference>
<dbReference type="CDD" id="cd09881">
    <property type="entry name" value="PIN_VapC4-5_FitB-like"/>
    <property type="match status" value="1"/>
</dbReference>
<keyword evidence="3" id="KW-0540">Nuclease</keyword>
<dbReference type="PANTHER" id="PTHR33653:SF1">
    <property type="entry name" value="RIBONUCLEASE VAPC2"/>
    <property type="match status" value="1"/>
</dbReference>
<keyword evidence="2" id="KW-1277">Toxin-antitoxin system</keyword>
<dbReference type="GO" id="GO:0016787">
    <property type="term" value="F:hydrolase activity"/>
    <property type="evidence" value="ECO:0007669"/>
    <property type="project" value="UniProtKB-KW"/>
</dbReference>
<dbReference type="SUPFAM" id="SSF88723">
    <property type="entry name" value="PIN domain-like"/>
    <property type="match status" value="1"/>
</dbReference>
<comment type="similarity">
    <text evidence="7">Belongs to the PINc/VapC protein family.</text>
</comment>
<dbReference type="InterPro" id="IPR002716">
    <property type="entry name" value="PIN_dom"/>
</dbReference>
<keyword evidence="4" id="KW-0479">Metal-binding</keyword>
<dbReference type="Pfam" id="PF01850">
    <property type="entry name" value="PIN"/>
    <property type="match status" value="1"/>
</dbReference>
<protein>
    <submittedName>
        <fullName evidence="9">PIN domain-containing protein</fullName>
    </submittedName>
</protein>
<organism evidence="9 10">
    <name type="scientific">Deinococcus aquiradiocola</name>
    <dbReference type="NCBI Taxonomy" id="393059"/>
    <lineage>
        <taxon>Bacteria</taxon>
        <taxon>Thermotogati</taxon>
        <taxon>Deinococcota</taxon>
        <taxon>Deinococci</taxon>
        <taxon>Deinococcales</taxon>
        <taxon>Deinococcaceae</taxon>
        <taxon>Deinococcus</taxon>
    </lineage>
</organism>
<evidence type="ECO:0000256" key="1">
    <source>
        <dbReference type="ARBA" id="ARBA00001946"/>
    </source>
</evidence>
<dbReference type="PANTHER" id="PTHR33653">
    <property type="entry name" value="RIBONUCLEASE VAPC2"/>
    <property type="match status" value="1"/>
</dbReference>
<dbReference type="GO" id="GO:0046872">
    <property type="term" value="F:metal ion binding"/>
    <property type="evidence" value="ECO:0007669"/>
    <property type="project" value="UniProtKB-KW"/>
</dbReference>
<evidence type="ECO:0000256" key="3">
    <source>
        <dbReference type="ARBA" id="ARBA00022722"/>
    </source>
</evidence>
<accession>A0A917UR71</accession>
<comment type="caution">
    <text evidence="9">The sequence shown here is derived from an EMBL/GenBank/DDBJ whole genome shotgun (WGS) entry which is preliminary data.</text>
</comment>
<dbReference type="RefSeq" id="WP_188963418.1">
    <property type="nucleotide sequence ID" value="NZ_BMOE01000007.1"/>
</dbReference>
<evidence type="ECO:0000256" key="4">
    <source>
        <dbReference type="ARBA" id="ARBA00022723"/>
    </source>
</evidence>
<evidence type="ECO:0000313" key="9">
    <source>
        <dbReference type="EMBL" id="GGJ78399.1"/>
    </source>
</evidence>
<evidence type="ECO:0000256" key="5">
    <source>
        <dbReference type="ARBA" id="ARBA00022801"/>
    </source>
</evidence>
<reference evidence="9" key="2">
    <citation type="submission" date="2020-09" db="EMBL/GenBank/DDBJ databases">
        <authorList>
            <person name="Sun Q."/>
            <person name="Ohkuma M."/>
        </authorList>
    </citation>
    <scope>NUCLEOTIDE SEQUENCE</scope>
    <source>
        <strain evidence="9">JCM 14371</strain>
    </source>
</reference>
<dbReference type="Gene3D" id="3.40.50.1010">
    <property type="entry name" value="5'-nuclease"/>
    <property type="match status" value="1"/>
</dbReference>
<keyword evidence="5" id="KW-0378">Hydrolase</keyword>
<comment type="cofactor">
    <cofactor evidence="1">
        <name>Mg(2+)</name>
        <dbReference type="ChEBI" id="CHEBI:18420"/>
    </cofactor>
</comment>
<keyword evidence="6" id="KW-0460">Magnesium</keyword>
<keyword evidence="10" id="KW-1185">Reference proteome</keyword>
<reference evidence="9" key="1">
    <citation type="journal article" date="2014" name="Int. J. Syst. Evol. Microbiol.">
        <title>Complete genome sequence of Corynebacterium casei LMG S-19264T (=DSM 44701T), isolated from a smear-ripened cheese.</title>
        <authorList>
            <consortium name="US DOE Joint Genome Institute (JGI-PGF)"/>
            <person name="Walter F."/>
            <person name="Albersmeier A."/>
            <person name="Kalinowski J."/>
            <person name="Ruckert C."/>
        </authorList>
    </citation>
    <scope>NUCLEOTIDE SEQUENCE</scope>
    <source>
        <strain evidence="9">JCM 14371</strain>
    </source>
</reference>
<sequence length="142" mass="15647">MITALDTNVLVFVYDRAPHAPELARQLHTLARGGPLVICGVVYAELLAGPTRPKPQLDIFLRDMGVHLDADMTEAVWAEAGRANADYHARRRAGGLIKERPVLPDFLVGAHALHRADRLYTENVADFSDFPALTVIEAPRMP</sequence>
<dbReference type="Proteomes" id="UP000635726">
    <property type="component" value="Unassembled WGS sequence"/>
</dbReference>